<protein>
    <submittedName>
        <fullName evidence="1">Uncharacterized protein</fullName>
    </submittedName>
</protein>
<gene>
    <name evidence="1" type="ORF">RUA4292_03148</name>
</gene>
<organism evidence="1 2">
    <name type="scientific">Ruegeria atlantica</name>
    <dbReference type="NCBI Taxonomy" id="81569"/>
    <lineage>
        <taxon>Bacteria</taxon>
        <taxon>Pseudomonadati</taxon>
        <taxon>Pseudomonadota</taxon>
        <taxon>Alphaproteobacteria</taxon>
        <taxon>Rhodobacterales</taxon>
        <taxon>Roseobacteraceae</taxon>
        <taxon>Ruegeria</taxon>
    </lineage>
</organism>
<reference evidence="1 2" key="1">
    <citation type="submission" date="2015-09" db="EMBL/GenBank/DDBJ databases">
        <authorList>
            <consortium name="Swine Surveillance"/>
        </authorList>
    </citation>
    <scope>NUCLEOTIDE SEQUENCE [LARGE SCALE GENOMIC DNA]</scope>
    <source>
        <strain evidence="1 2">CECT 4292</strain>
    </source>
</reference>
<evidence type="ECO:0000313" key="1">
    <source>
        <dbReference type="EMBL" id="CUH48957.1"/>
    </source>
</evidence>
<dbReference type="EMBL" id="CYPU01000049">
    <property type="protein sequence ID" value="CUH48957.1"/>
    <property type="molecule type" value="Genomic_DNA"/>
</dbReference>
<sequence>MGLQVSGVNHDCPLFTVLGGQACHNPFEDAFLAPTLSPAVERLVWSVFFGGISPAQLFTIDENNPTQDAPIIDPRLAVRLRDKRGDLGHLLVGKPIKVALVIAPFLEP</sequence>
<name>A0A0P1EGE0_9RHOB</name>
<dbReference type="AlphaFoldDB" id="A0A0P1EGE0"/>
<dbReference type="Proteomes" id="UP000050783">
    <property type="component" value="Unassembled WGS sequence"/>
</dbReference>
<proteinExistence type="predicted"/>
<accession>A0A0P1EGE0</accession>
<evidence type="ECO:0000313" key="2">
    <source>
        <dbReference type="Proteomes" id="UP000050783"/>
    </source>
</evidence>